<feature type="transmembrane region" description="Helical" evidence="1">
    <location>
        <begin position="96"/>
        <end position="116"/>
    </location>
</feature>
<protein>
    <submittedName>
        <fullName evidence="2">Sporulation protein YqfD</fullName>
    </submittedName>
</protein>
<organism evidence="2 3">
    <name type="scientific">Oliverpabstia intestinalis</name>
    <dbReference type="NCBI Taxonomy" id="2606633"/>
    <lineage>
        <taxon>Bacteria</taxon>
        <taxon>Bacillati</taxon>
        <taxon>Bacillota</taxon>
        <taxon>Clostridia</taxon>
        <taxon>Lachnospirales</taxon>
        <taxon>Lachnospiraceae</taxon>
        <taxon>Oliverpabstia</taxon>
    </lineage>
</organism>
<dbReference type="InterPro" id="IPR010690">
    <property type="entry name" value="YqfD"/>
</dbReference>
<keyword evidence="3" id="KW-1185">Reference proteome</keyword>
<gene>
    <name evidence="2" type="ORF">FYJ57_01280</name>
</gene>
<reference evidence="2 3" key="1">
    <citation type="submission" date="2019-08" db="EMBL/GenBank/DDBJ databases">
        <title>In-depth cultivation of the pig gut microbiome towards novel bacterial diversity and tailored functional studies.</title>
        <authorList>
            <person name="Wylensek D."/>
            <person name="Hitch T.C.A."/>
            <person name="Clavel T."/>
        </authorList>
    </citation>
    <scope>NUCLEOTIDE SEQUENCE [LARGE SCALE GENOMIC DNA]</scope>
    <source>
        <strain evidence="2 3">BSM-380-WT-5A</strain>
    </source>
</reference>
<accession>A0A7X2TJH8</accession>
<dbReference type="Pfam" id="PF06898">
    <property type="entry name" value="YqfD"/>
    <property type="match status" value="1"/>
</dbReference>
<keyword evidence="1" id="KW-1133">Transmembrane helix</keyword>
<evidence type="ECO:0000256" key="1">
    <source>
        <dbReference type="SAM" id="Phobius"/>
    </source>
</evidence>
<proteinExistence type="predicted"/>
<dbReference type="AlphaFoldDB" id="A0A7X2TJH8"/>
<evidence type="ECO:0000313" key="3">
    <source>
        <dbReference type="Proteomes" id="UP000440513"/>
    </source>
</evidence>
<keyword evidence="1" id="KW-0472">Membrane</keyword>
<comment type="caution">
    <text evidence="2">The sequence shown here is derived from an EMBL/GenBank/DDBJ whole genome shotgun (WGS) entry which is preliminary data.</text>
</comment>
<evidence type="ECO:0000313" key="2">
    <source>
        <dbReference type="EMBL" id="MST65393.1"/>
    </source>
</evidence>
<dbReference type="EMBL" id="VUMS01000002">
    <property type="protein sequence ID" value="MST65393.1"/>
    <property type="molecule type" value="Genomic_DNA"/>
</dbReference>
<name>A0A7X2TJH8_9FIRM</name>
<dbReference type="Proteomes" id="UP000440513">
    <property type="component" value="Unassembled WGS sequence"/>
</dbReference>
<sequence>MRRSGGTFLDSIKKYIRGYVRIRLESPAPDRFFSLCVHNRIPLRNLTQEASFYEMELSARDFLRLGRFRRKTDARIHILSKNGLPFFLLHARKRKAFFLGIFLGFILLFVCSLRIWDIQITGNRYYTTPVLLDTLSEWDIRCGMAKRNVDCQKLMQKIRQAFPGVVWVSAKLEGTCLIIDIRENDEIPQPTDALADTLTSWDLTAPWNGTVVSIITRMGMPQVKPGDVCKKGDILVSGSVAILDNDSQIQRYEYVRADADIVIKTQFPYYDEFSRTVTVKSYPGEQESYPFFTFFGTDISWYHAPKNNSEIYRIERRLTLTPSFYLPVTVGKIITVPYEKKSYCYTPKESLELSQKHLQNFLKNLVREDALILSRNIRTRLTANRCRSQGYVIIQIPGSEKTPIVRKALPDSTSSVSETN</sequence>
<keyword evidence="1" id="KW-0812">Transmembrane</keyword>